<evidence type="ECO:0000313" key="2">
    <source>
        <dbReference type="Proteomes" id="UP001607303"/>
    </source>
</evidence>
<gene>
    <name evidence="1" type="ORF">V1477_019099</name>
</gene>
<proteinExistence type="predicted"/>
<evidence type="ECO:0000313" key="1">
    <source>
        <dbReference type="EMBL" id="KAL2723248.1"/>
    </source>
</evidence>
<reference evidence="1 2" key="1">
    <citation type="journal article" date="2024" name="Ann. Entomol. Soc. Am.">
        <title>Genomic analyses of the southern and eastern yellowjacket wasps (Hymenoptera: Vespidae) reveal evolutionary signatures of social life.</title>
        <authorList>
            <person name="Catto M.A."/>
            <person name="Caine P.B."/>
            <person name="Orr S.E."/>
            <person name="Hunt B.G."/>
            <person name="Goodisman M.A.D."/>
        </authorList>
    </citation>
    <scope>NUCLEOTIDE SEQUENCE [LARGE SCALE GENOMIC DNA]</scope>
    <source>
        <strain evidence="1">232</strain>
        <tissue evidence="1">Head and thorax</tissue>
    </source>
</reference>
<accession>A0ABD2ARJ5</accession>
<comment type="caution">
    <text evidence="1">The sequence shown here is derived from an EMBL/GenBank/DDBJ whole genome shotgun (WGS) entry which is preliminary data.</text>
</comment>
<name>A0ABD2ARJ5_VESMC</name>
<keyword evidence="2" id="KW-1185">Reference proteome</keyword>
<dbReference type="Proteomes" id="UP001607303">
    <property type="component" value="Unassembled WGS sequence"/>
</dbReference>
<sequence length="238" mass="26471">MYRSLEFRIRPLSFHDLPDSLLFSYLMNIVSNVCGDNVSFHVAIPSVLRAYEHGVRYFAYKGAEEPLAYPALYVQKLQALRSIVFENGHSVRDCQRSGVDLPVCPVSSAPPDTRVGMRRGGEGTGTGIEYHPFPFPTLTATFERVIRSIPTCHAKDTKLPEVTYTRHELLRSLAISGYSTSWLIAICGEYFWGLNSVCLWKADSVVISRSDARGSSCWKYSKGAGVFDLTTGVGCLKD</sequence>
<dbReference type="EMBL" id="JAYRBN010000114">
    <property type="protein sequence ID" value="KAL2723248.1"/>
    <property type="molecule type" value="Genomic_DNA"/>
</dbReference>
<dbReference type="AlphaFoldDB" id="A0ABD2ARJ5"/>
<protein>
    <submittedName>
        <fullName evidence="1">Uncharacterized protein</fullName>
    </submittedName>
</protein>
<organism evidence="1 2">
    <name type="scientific">Vespula maculifrons</name>
    <name type="common">Eastern yellow jacket</name>
    <name type="synonym">Wasp</name>
    <dbReference type="NCBI Taxonomy" id="7453"/>
    <lineage>
        <taxon>Eukaryota</taxon>
        <taxon>Metazoa</taxon>
        <taxon>Ecdysozoa</taxon>
        <taxon>Arthropoda</taxon>
        <taxon>Hexapoda</taxon>
        <taxon>Insecta</taxon>
        <taxon>Pterygota</taxon>
        <taxon>Neoptera</taxon>
        <taxon>Endopterygota</taxon>
        <taxon>Hymenoptera</taxon>
        <taxon>Apocrita</taxon>
        <taxon>Aculeata</taxon>
        <taxon>Vespoidea</taxon>
        <taxon>Vespidae</taxon>
        <taxon>Vespinae</taxon>
        <taxon>Vespula</taxon>
    </lineage>
</organism>